<dbReference type="PANTHER" id="PTHR42966">
    <property type="entry name" value="N-ACETYLNEURAMINATE SYNTHASE"/>
    <property type="match status" value="1"/>
</dbReference>
<sequence length="292" mass="33393">MENNTYKKPFVIAEIGCNHKGDMEIAKELVKVAKIFCNADAVKFQKRHNKELLTEEQYNAPHPNPTNSYGDTYGAHREFLEFSVEQHQELKDFCEEIGIVYSTSVWDTTSAKEIASLNPEFIKIPSACNNHYEMLGWLCDNYKGEIHISTGMTSKDEIDTLIAFFIEKDRNKDLVVYNCTSGYPVPFEDVCLLDITLLIDKYADKVKHIGFSGHHLGIAVDIAAYTLGANIIERHYTLDRTWKGTDHAASLEPMGLRKLKRDLSAVYEALSFKNKDILSIEQVQRDKLKYRK</sequence>
<keyword evidence="3" id="KW-1185">Reference proteome</keyword>
<evidence type="ECO:0000313" key="3">
    <source>
        <dbReference type="Proteomes" id="UP001143543"/>
    </source>
</evidence>
<dbReference type="SUPFAM" id="SSF51569">
    <property type="entry name" value="Aldolase"/>
    <property type="match status" value="1"/>
</dbReference>
<accession>A0ABQ5MNA1</accession>
<reference evidence="2" key="1">
    <citation type="submission" date="2022-07" db="EMBL/GenBank/DDBJ databases">
        <title>Taxonomy of Novel Oxalotrophic and Methylotrophic Bacteria.</title>
        <authorList>
            <person name="Sahin N."/>
            <person name="Tani A."/>
        </authorList>
    </citation>
    <scope>NUCLEOTIDE SEQUENCE</scope>
    <source>
        <strain evidence="2">Y10</strain>
    </source>
</reference>
<comment type="caution">
    <text evidence="2">The sequence shown here is derived from an EMBL/GenBank/DDBJ whole genome shotgun (WGS) entry which is preliminary data.</text>
</comment>
<name>A0ABQ5MNA1_9FLAO</name>
<dbReference type="InterPro" id="IPR013132">
    <property type="entry name" value="PseI/NeuA/B-like_N"/>
</dbReference>
<feature type="domain" description="PseI/NeuA/B-like" evidence="1">
    <location>
        <begin position="29"/>
        <end position="273"/>
    </location>
</feature>
<dbReference type="InterPro" id="IPR051690">
    <property type="entry name" value="PseI-like"/>
</dbReference>
<evidence type="ECO:0000259" key="1">
    <source>
        <dbReference type="Pfam" id="PF03102"/>
    </source>
</evidence>
<dbReference type="Proteomes" id="UP001143543">
    <property type="component" value="Unassembled WGS sequence"/>
</dbReference>
<dbReference type="Pfam" id="PF03102">
    <property type="entry name" value="NeuB"/>
    <property type="match status" value="1"/>
</dbReference>
<evidence type="ECO:0000313" key="2">
    <source>
        <dbReference type="EMBL" id="GLB50844.1"/>
    </source>
</evidence>
<protein>
    <submittedName>
        <fullName evidence="2">N-acetylneuraminate synthase</fullName>
    </submittedName>
</protein>
<gene>
    <name evidence="2" type="ORF">Y10_32120</name>
</gene>
<dbReference type="PANTHER" id="PTHR42966:SF1">
    <property type="entry name" value="SIALIC ACID SYNTHASE"/>
    <property type="match status" value="1"/>
</dbReference>
<organism evidence="2 3">
    <name type="scientific">Neptunitalea lumnitzerae</name>
    <dbReference type="NCBI Taxonomy" id="2965509"/>
    <lineage>
        <taxon>Bacteria</taxon>
        <taxon>Pseudomonadati</taxon>
        <taxon>Bacteroidota</taxon>
        <taxon>Flavobacteriia</taxon>
        <taxon>Flavobacteriales</taxon>
        <taxon>Flavobacteriaceae</taxon>
        <taxon>Neptunitalea</taxon>
    </lineage>
</organism>
<proteinExistence type="predicted"/>
<dbReference type="InterPro" id="IPR013785">
    <property type="entry name" value="Aldolase_TIM"/>
</dbReference>
<dbReference type="RefSeq" id="WP_281766481.1">
    <property type="nucleotide sequence ID" value="NZ_BRVO01000005.1"/>
</dbReference>
<dbReference type="EMBL" id="BRVO01000005">
    <property type="protein sequence ID" value="GLB50844.1"/>
    <property type="molecule type" value="Genomic_DNA"/>
</dbReference>
<dbReference type="Gene3D" id="3.20.20.70">
    <property type="entry name" value="Aldolase class I"/>
    <property type="match status" value="1"/>
</dbReference>